<evidence type="ECO:0000313" key="1">
    <source>
        <dbReference type="EMBL" id="OMO68968.1"/>
    </source>
</evidence>
<accession>A0A1R3HFD3</accession>
<proteinExistence type="predicted"/>
<dbReference type="Gramene" id="OMO68968">
    <property type="protein sequence ID" value="OMO68968"/>
    <property type="gene ID" value="CCACVL1_19737"/>
</dbReference>
<evidence type="ECO:0000313" key="2">
    <source>
        <dbReference type="Proteomes" id="UP000188268"/>
    </source>
</evidence>
<sequence length="44" mass="4992">MIEVKKQYAIFDEKVLVHHHLSSNLSPIVFKVRYHGKVGGEAAD</sequence>
<organism evidence="1 2">
    <name type="scientific">Corchorus capsularis</name>
    <name type="common">Jute</name>
    <dbReference type="NCBI Taxonomy" id="210143"/>
    <lineage>
        <taxon>Eukaryota</taxon>
        <taxon>Viridiplantae</taxon>
        <taxon>Streptophyta</taxon>
        <taxon>Embryophyta</taxon>
        <taxon>Tracheophyta</taxon>
        <taxon>Spermatophyta</taxon>
        <taxon>Magnoliopsida</taxon>
        <taxon>eudicotyledons</taxon>
        <taxon>Gunneridae</taxon>
        <taxon>Pentapetalae</taxon>
        <taxon>rosids</taxon>
        <taxon>malvids</taxon>
        <taxon>Malvales</taxon>
        <taxon>Malvaceae</taxon>
        <taxon>Grewioideae</taxon>
        <taxon>Apeibeae</taxon>
        <taxon>Corchorus</taxon>
    </lineage>
</organism>
<comment type="caution">
    <text evidence="1">The sequence shown here is derived from an EMBL/GenBank/DDBJ whole genome shotgun (WGS) entry which is preliminary data.</text>
</comment>
<dbReference type="AlphaFoldDB" id="A0A1R3HFD3"/>
<dbReference type="Proteomes" id="UP000188268">
    <property type="component" value="Unassembled WGS sequence"/>
</dbReference>
<name>A0A1R3HFD3_COCAP</name>
<reference evidence="1 2" key="1">
    <citation type="submission" date="2013-09" db="EMBL/GenBank/DDBJ databases">
        <title>Corchorus capsularis genome sequencing.</title>
        <authorList>
            <person name="Alam M."/>
            <person name="Haque M.S."/>
            <person name="Islam M.S."/>
            <person name="Emdad E.M."/>
            <person name="Islam M.M."/>
            <person name="Ahmed B."/>
            <person name="Halim A."/>
            <person name="Hossen Q.M.M."/>
            <person name="Hossain M.Z."/>
            <person name="Ahmed R."/>
            <person name="Khan M.M."/>
            <person name="Islam R."/>
            <person name="Rashid M.M."/>
            <person name="Khan S.A."/>
            <person name="Rahman M.S."/>
            <person name="Alam M."/>
        </authorList>
    </citation>
    <scope>NUCLEOTIDE SEQUENCE [LARGE SCALE GENOMIC DNA]</scope>
    <source>
        <strain evidence="2">cv. CVL-1</strain>
        <tissue evidence="1">Whole seedling</tissue>
    </source>
</reference>
<protein>
    <submittedName>
        <fullName evidence="1">Uncharacterized protein</fullName>
    </submittedName>
</protein>
<dbReference type="EMBL" id="AWWV01012126">
    <property type="protein sequence ID" value="OMO68968.1"/>
    <property type="molecule type" value="Genomic_DNA"/>
</dbReference>
<gene>
    <name evidence="1" type="ORF">CCACVL1_19737</name>
</gene>
<keyword evidence="2" id="KW-1185">Reference proteome</keyword>